<accession>A0A6P9EX94</accession>
<keyword evidence="5" id="KW-0689">Ribosomal protein</keyword>
<dbReference type="SMART" id="SM01403">
    <property type="entry name" value="Ribosomal_S10"/>
    <property type="match status" value="1"/>
</dbReference>
<protein>
    <recommendedName>
        <fullName evidence="7">Small ribosomal subunit protein uS10</fullName>
    </recommendedName>
    <alternativeName>
        <fullName evidence="8">40S ribosomal protein S20</fullName>
    </alternativeName>
</protein>
<dbReference type="KEGG" id="zca:113922717"/>
<evidence type="ECO:0000313" key="12">
    <source>
        <dbReference type="RefSeq" id="XP_035577756.1"/>
    </source>
</evidence>
<dbReference type="RefSeq" id="XP_035577756.1">
    <property type="nucleotide sequence ID" value="XM_035721863.1"/>
</dbReference>
<keyword evidence="11" id="KW-1185">Reference proteome</keyword>
<dbReference type="AlphaFoldDB" id="A0A6P9EX94"/>
<dbReference type="GO" id="GO:0022626">
    <property type="term" value="C:cytosolic ribosome"/>
    <property type="evidence" value="ECO:0007669"/>
    <property type="project" value="UniProtKB-ARBA"/>
</dbReference>
<gene>
    <name evidence="12" type="primary">LOC113922717</name>
</gene>
<evidence type="ECO:0000256" key="6">
    <source>
        <dbReference type="ARBA" id="ARBA00023274"/>
    </source>
</evidence>
<evidence type="ECO:0000256" key="8">
    <source>
        <dbReference type="ARBA" id="ARBA00035450"/>
    </source>
</evidence>
<dbReference type="GO" id="GO:0003735">
    <property type="term" value="F:structural constituent of ribosome"/>
    <property type="evidence" value="ECO:0007669"/>
    <property type="project" value="InterPro"/>
</dbReference>
<feature type="domain" description="Small ribosomal subunit protein uS10" evidence="10">
    <location>
        <begin position="21"/>
        <end position="115"/>
    </location>
</feature>
<dbReference type="PRINTS" id="PR00971">
    <property type="entry name" value="RIBOSOMALS10"/>
</dbReference>
<dbReference type="HAMAP" id="MF_00508">
    <property type="entry name" value="Ribosomal_uS10"/>
    <property type="match status" value="1"/>
</dbReference>
<evidence type="ECO:0000256" key="5">
    <source>
        <dbReference type="ARBA" id="ARBA00022980"/>
    </source>
</evidence>
<dbReference type="GeneID" id="113922717"/>
<dbReference type="NCBIfam" id="TIGR01046">
    <property type="entry name" value="uS10_euk_arch"/>
    <property type="match status" value="1"/>
</dbReference>
<reference evidence="12" key="1">
    <citation type="submission" date="2025-08" db="UniProtKB">
        <authorList>
            <consortium name="RefSeq"/>
        </authorList>
    </citation>
    <scope>IDENTIFICATION</scope>
    <source>
        <tissue evidence="12">Blood</tissue>
    </source>
</reference>
<dbReference type="OrthoDB" id="10248551at2759"/>
<keyword evidence="4" id="KW-0963">Cytoplasm</keyword>
<organism evidence="11 12">
    <name type="scientific">Zalophus californianus</name>
    <name type="common">California sealion</name>
    <dbReference type="NCBI Taxonomy" id="9704"/>
    <lineage>
        <taxon>Eukaryota</taxon>
        <taxon>Metazoa</taxon>
        <taxon>Chordata</taxon>
        <taxon>Craniata</taxon>
        <taxon>Vertebrata</taxon>
        <taxon>Euteleostomi</taxon>
        <taxon>Mammalia</taxon>
        <taxon>Eutheria</taxon>
        <taxon>Laurasiatheria</taxon>
        <taxon>Carnivora</taxon>
        <taxon>Caniformia</taxon>
        <taxon>Pinnipedia</taxon>
        <taxon>Otariidae</taxon>
        <taxon>Zalophus</taxon>
    </lineage>
</organism>
<dbReference type="InterPro" id="IPR036838">
    <property type="entry name" value="Ribosomal_uS10_dom_sf"/>
</dbReference>
<comment type="function">
    <text evidence="9">Component of the small ribosomal subunit. The ribosome is a large ribonucleoprotein complex responsible for the synthesis of proteins in the cell.</text>
</comment>
<evidence type="ECO:0000259" key="10">
    <source>
        <dbReference type="SMART" id="SM01403"/>
    </source>
</evidence>
<dbReference type="Gene3D" id="3.30.70.600">
    <property type="entry name" value="Ribosomal protein S10 domain"/>
    <property type="match status" value="1"/>
</dbReference>
<name>A0A6P9EX94_ZALCA</name>
<dbReference type="Pfam" id="PF00338">
    <property type="entry name" value="Ribosomal_S10"/>
    <property type="match status" value="1"/>
</dbReference>
<evidence type="ECO:0000256" key="4">
    <source>
        <dbReference type="ARBA" id="ARBA00022490"/>
    </source>
</evidence>
<dbReference type="Proteomes" id="UP000515165">
    <property type="component" value="Chromosome 9"/>
</dbReference>
<dbReference type="GO" id="GO:0006412">
    <property type="term" value="P:translation"/>
    <property type="evidence" value="ECO:0007669"/>
    <property type="project" value="InterPro"/>
</dbReference>
<evidence type="ECO:0000313" key="11">
    <source>
        <dbReference type="Proteomes" id="UP000515165"/>
    </source>
</evidence>
<dbReference type="SUPFAM" id="SSF54999">
    <property type="entry name" value="Ribosomal protein S10"/>
    <property type="match status" value="1"/>
</dbReference>
<dbReference type="InterPro" id="IPR027486">
    <property type="entry name" value="Ribosomal_uS10_dom"/>
</dbReference>
<evidence type="ECO:0000256" key="9">
    <source>
        <dbReference type="ARBA" id="ARBA00045746"/>
    </source>
</evidence>
<dbReference type="FunFam" id="3.30.70.600:FF:000011">
    <property type="entry name" value="Uncharacterized protein"/>
    <property type="match status" value="1"/>
</dbReference>
<comment type="subunit">
    <text evidence="3">Component of the 40S small ribosomal subunit.</text>
</comment>
<comment type="subcellular location">
    <subcellularLocation>
        <location evidence="1">Cytoplasm</location>
    </subcellularLocation>
</comment>
<comment type="similarity">
    <text evidence="2">Belongs to the universal ribosomal protein uS10 family.</text>
</comment>
<dbReference type="GO" id="GO:0015935">
    <property type="term" value="C:small ribosomal subunit"/>
    <property type="evidence" value="ECO:0007669"/>
    <property type="project" value="InterPro"/>
</dbReference>
<evidence type="ECO:0000256" key="2">
    <source>
        <dbReference type="ARBA" id="ARBA00007102"/>
    </source>
</evidence>
<sequence>MAFKDTGKTSVEPEVVSHRIRITLSSRNVKSLEKVCAGLIRGTKEKNLKVKGQVWMPTKTLRITTRKTPCGEDSKTWDHFQMRIHRRLIDRHRPSEIVKRIASISIEQGVEVEVTIADA</sequence>
<evidence type="ECO:0000256" key="3">
    <source>
        <dbReference type="ARBA" id="ARBA00011542"/>
    </source>
</evidence>
<dbReference type="PANTHER" id="PTHR11700">
    <property type="entry name" value="30S RIBOSOMAL PROTEIN S10 FAMILY MEMBER"/>
    <property type="match status" value="1"/>
</dbReference>
<keyword evidence="6" id="KW-0687">Ribonucleoprotein</keyword>
<evidence type="ECO:0000256" key="1">
    <source>
        <dbReference type="ARBA" id="ARBA00004496"/>
    </source>
</evidence>
<evidence type="ECO:0000256" key="7">
    <source>
        <dbReference type="ARBA" id="ARBA00035162"/>
    </source>
</evidence>
<dbReference type="InterPro" id="IPR001848">
    <property type="entry name" value="Ribosomal_uS10"/>
</dbReference>
<dbReference type="InterPro" id="IPR005729">
    <property type="entry name" value="Ribosomal_uS10_euk/arc"/>
</dbReference>
<proteinExistence type="inferred from homology"/>